<dbReference type="Proteomes" id="UP001273505">
    <property type="component" value="Unassembled WGS sequence"/>
</dbReference>
<keyword evidence="2" id="KW-1185">Reference proteome</keyword>
<organism evidence="1 2">
    <name type="scientific">Gilvimarinus gilvus</name>
    <dbReference type="NCBI Taxonomy" id="3058038"/>
    <lineage>
        <taxon>Bacteria</taxon>
        <taxon>Pseudomonadati</taxon>
        <taxon>Pseudomonadota</taxon>
        <taxon>Gammaproteobacteria</taxon>
        <taxon>Cellvibrionales</taxon>
        <taxon>Cellvibrionaceae</taxon>
        <taxon>Gilvimarinus</taxon>
    </lineage>
</organism>
<comment type="caution">
    <text evidence="1">The sequence shown here is derived from an EMBL/GenBank/DDBJ whole genome shotgun (WGS) entry which is preliminary data.</text>
</comment>
<name>A0ABU4S3U1_9GAMM</name>
<dbReference type="EMBL" id="JAXAFO010000025">
    <property type="protein sequence ID" value="MDX6850508.1"/>
    <property type="molecule type" value="Genomic_DNA"/>
</dbReference>
<gene>
    <name evidence="1" type="ORF">SCD92_14140</name>
</gene>
<evidence type="ECO:0000313" key="1">
    <source>
        <dbReference type="EMBL" id="MDX6850508.1"/>
    </source>
</evidence>
<accession>A0ABU4S3U1</accession>
<reference evidence="1 2" key="1">
    <citation type="submission" date="2023-11" db="EMBL/GenBank/DDBJ databases">
        <title>Gilvimarinus fulvus sp. nov., isolated from the surface of Kelp.</title>
        <authorList>
            <person name="Sun Y.Y."/>
            <person name="Gong Y."/>
            <person name="Du Z.J."/>
        </authorList>
    </citation>
    <scope>NUCLEOTIDE SEQUENCE [LARGE SCALE GENOMIC DNA]</scope>
    <source>
        <strain evidence="1 2">SDUM040013</strain>
    </source>
</reference>
<proteinExistence type="predicted"/>
<sequence>MARIEFVWYGGVGEGHIPIPGLTSEIYGGENQPPVKVVVVQVSRLDRRRHRYFLYTSDSRMKACKERCNHSLWPDGQHGPDACVKCNIRIPEKSKETGS</sequence>
<protein>
    <submittedName>
        <fullName evidence="1">Uncharacterized protein</fullName>
    </submittedName>
</protein>
<dbReference type="RefSeq" id="WP_302722260.1">
    <property type="nucleotide sequence ID" value="NZ_JAULRU010000514.1"/>
</dbReference>
<evidence type="ECO:0000313" key="2">
    <source>
        <dbReference type="Proteomes" id="UP001273505"/>
    </source>
</evidence>